<feature type="compositionally biased region" description="Polar residues" evidence="1">
    <location>
        <begin position="143"/>
        <end position="152"/>
    </location>
</feature>
<dbReference type="Proteomes" id="UP000242913">
    <property type="component" value="Unassembled WGS sequence"/>
</dbReference>
<dbReference type="GO" id="GO:0000398">
    <property type="term" value="P:mRNA splicing, via spliceosome"/>
    <property type="evidence" value="ECO:0007669"/>
    <property type="project" value="InterPro"/>
</dbReference>
<keyword evidence="3" id="KW-1185">Reference proteome</keyword>
<name>A0A238BVH9_9BILA</name>
<feature type="compositionally biased region" description="Basic and acidic residues" evidence="1">
    <location>
        <begin position="128"/>
        <end position="139"/>
    </location>
</feature>
<evidence type="ECO:0000313" key="3">
    <source>
        <dbReference type="Proteomes" id="UP000242913"/>
    </source>
</evidence>
<evidence type="ECO:0000313" key="2">
    <source>
        <dbReference type="EMBL" id="OZC08715.1"/>
    </source>
</evidence>
<dbReference type="PANTHER" id="PTHR12096">
    <property type="entry name" value="NUCLEAR PROTEIN SKIP-RELATED"/>
    <property type="match status" value="1"/>
</dbReference>
<evidence type="ECO:0000256" key="1">
    <source>
        <dbReference type="SAM" id="MobiDB-lite"/>
    </source>
</evidence>
<accession>A0A238BVH9</accession>
<feature type="region of interest" description="Disordered" evidence="1">
    <location>
        <begin position="43"/>
        <end position="107"/>
    </location>
</feature>
<protein>
    <submittedName>
        <fullName evidence="2">Uncharacterized protein</fullName>
    </submittedName>
</protein>
<dbReference type="InterPro" id="IPR017862">
    <property type="entry name" value="SKI-int_prot_SKIP"/>
</dbReference>
<feature type="region of interest" description="Disordered" evidence="1">
    <location>
        <begin position="128"/>
        <end position="152"/>
    </location>
</feature>
<sequence length="152" mass="17107">MKNMTAKARQVLKEIHENNSDISEKIVLGLPDARTRHHETQFDQRLFDQSNGLDSGDIDDETNSAYDKPWRAQDNIQQHIYRPSKNLDKDLSGFSGTGPGTRNVGSIEFEKTEEDIFGIGQLLRSAKESSKGLKKRATDGDNEGSSSFKKHR</sequence>
<proteinExistence type="predicted"/>
<reference evidence="2 3" key="1">
    <citation type="submission" date="2015-12" db="EMBL/GenBank/DDBJ databases">
        <title>Draft genome of the nematode, Onchocerca flexuosa.</title>
        <authorList>
            <person name="Mitreva M."/>
        </authorList>
    </citation>
    <scope>NUCLEOTIDE SEQUENCE [LARGE SCALE GENOMIC DNA]</scope>
    <source>
        <strain evidence="2">Red Deer</strain>
    </source>
</reference>
<organism evidence="2 3">
    <name type="scientific">Onchocerca flexuosa</name>
    <dbReference type="NCBI Taxonomy" id="387005"/>
    <lineage>
        <taxon>Eukaryota</taxon>
        <taxon>Metazoa</taxon>
        <taxon>Ecdysozoa</taxon>
        <taxon>Nematoda</taxon>
        <taxon>Chromadorea</taxon>
        <taxon>Rhabditida</taxon>
        <taxon>Spirurina</taxon>
        <taxon>Spiruromorpha</taxon>
        <taxon>Filarioidea</taxon>
        <taxon>Onchocercidae</taxon>
        <taxon>Onchocerca</taxon>
    </lineage>
</organism>
<dbReference type="EMBL" id="KZ270004">
    <property type="protein sequence ID" value="OZC08715.1"/>
    <property type="molecule type" value="Genomic_DNA"/>
</dbReference>
<gene>
    <name evidence="2" type="ORF">X798_04263</name>
</gene>
<dbReference type="GO" id="GO:0005681">
    <property type="term" value="C:spliceosomal complex"/>
    <property type="evidence" value="ECO:0007669"/>
    <property type="project" value="InterPro"/>
</dbReference>
<dbReference type="OrthoDB" id="666364at2759"/>
<dbReference type="AlphaFoldDB" id="A0A238BVH9"/>